<dbReference type="SUPFAM" id="SSF53756">
    <property type="entry name" value="UDP-Glycosyltransferase/glycogen phosphorylase"/>
    <property type="match status" value="1"/>
</dbReference>
<dbReference type="AlphaFoldDB" id="A0A9R1VTA7"/>
<gene>
    <name evidence="5" type="ORF">LSAT_V11C400215330</name>
</gene>
<dbReference type="GO" id="GO:0080044">
    <property type="term" value="F:quercetin 7-O-glucosyltransferase activity"/>
    <property type="evidence" value="ECO:0000318"/>
    <property type="project" value="GO_Central"/>
</dbReference>
<dbReference type="Pfam" id="PF00201">
    <property type="entry name" value="UDPGT"/>
    <property type="match status" value="1"/>
</dbReference>
<dbReference type="InterPro" id="IPR002213">
    <property type="entry name" value="UDP_glucos_trans"/>
</dbReference>
<dbReference type="Proteomes" id="UP000235145">
    <property type="component" value="Unassembled WGS sequence"/>
</dbReference>
<comment type="caution">
    <text evidence="5">The sequence shown here is derived from an EMBL/GenBank/DDBJ whole genome shotgun (WGS) entry which is preliminary data.</text>
</comment>
<dbReference type="EC" id="2.4.1.-" evidence="4"/>
<dbReference type="PANTHER" id="PTHR11926">
    <property type="entry name" value="GLUCOSYL/GLUCURONOSYL TRANSFERASES"/>
    <property type="match status" value="1"/>
</dbReference>
<accession>A0A9R1VTA7</accession>
<keyword evidence="2 3" id="KW-0808">Transferase</keyword>
<evidence type="ECO:0000256" key="2">
    <source>
        <dbReference type="ARBA" id="ARBA00022679"/>
    </source>
</evidence>
<dbReference type="CDD" id="cd03784">
    <property type="entry name" value="GT1_Gtf-like"/>
    <property type="match status" value="1"/>
</dbReference>
<comment type="similarity">
    <text evidence="1 3">Belongs to the UDP-glycosyltransferase family.</text>
</comment>
<evidence type="ECO:0000313" key="5">
    <source>
        <dbReference type="EMBL" id="KAJ0213337.1"/>
    </source>
</evidence>
<dbReference type="FunFam" id="3.40.50.2000:FF:000019">
    <property type="entry name" value="Glycosyltransferase"/>
    <property type="match status" value="1"/>
</dbReference>
<proteinExistence type="inferred from homology"/>
<dbReference type="GO" id="GO:0005737">
    <property type="term" value="C:cytoplasm"/>
    <property type="evidence" value="ECO:0000318"/>
    <property type="project" value="GO_Central"/>
</dbReference>
<sequence length="490" mass="54290">MRFPSSSHHRLFSIHTTKHTNRVTMASIYEHNQQKGVMLVSVHAIGSRNPMTRLARRLVLKGLHVTLAINDLALKNHSSIVGGVHLEYFSDGLPEDHDRLNGDIDIFMSSLRRFGPGNLSALIGSCGRKFSCVITMPFLPWAADVAAELGLPCAMVWIQACTVYQIFNCFYNRINEFPTENNLENMVVNLPGVPSLRAEDLPSFVLPANTMSTFDSILKEVFCNIHKYKWVLGNSFMELEKDVIKAVNDAGLPFWPVGPIVPAICLGEEDTIDGDLKGLTLFKSPGESNCLEWLDKHPPASVVYISFGTLLFLSRKQIESIATGLKSSKRPFLWVVKLPENQETQKVEILEEIKEQGLIMSWSPQTAVLSHPSVGCFISHCGWNSLIETITAGVPMIACPQWTDQPTNAKLVTDVWRIGVKLKKNVEGLFDGEELERCVEEVLTGSGSEEFRKNAAELKRAACEAVADGGSSDKNIELFVDGPKLAIIPK</sequence>
<dbReference type="PROSITE" id="PS00375">
    <property type="entry name" value="UDPGT"/>
    <property type="match status" value="1"/>
</dbReference>
<evidence type="ECO:0000256" key="1">
    <source>
        <dbReference type="ARBA" id="ARBA00009995"/>
    </source>
</evidence>
<organism evidence="5 6">
    <name type="scientific">Lactuca sativa</name>
    <name type="common">Garden lettuce</name>
    <dbReference type="NCBI Taxonomy" id="4236"/>
    <lineage>
        <taxon>Eukaryota</taxon>
        <taxon>Viridiplantae</taxon>
        <taxon>Streptophyta</taxon>
        <taxon>Embryophyta</taxon>
        <taxon>Tracheophyta</taxon>
        <taxon>Spermatophyta</taxon>
        <taxon>Magnoliopsida</taxon>
        <taxon>eudicotyledons</taxon>
        <taxon>Gunneridae</taxon>
        <taxon>Pentapetalae</taxon>
        <taxon>asterids</taxon>
        <taxon>campanulids</taxon>
        <taxon>Asterales</taxon>
        <taxon>Asteraceae</taxon>
        <taxon>Cichorioideae</taxon>
        <taxon>Cichorieae</taxon>
        <taxon>Lactucinae</taxon>
        <taxon>Lactuca</taxon>
    </lineage>
</organism>
<evidence type="ECO:0000313" key="6">
    <source>
        <dbReference type="Proteomes" id="UP000235145"/>
    </source>
</evidence>
<evidence type="ECO:0000256" key="3">
    <source>
        <dbReference type="RuleBase" id="RU003718"/>
    </source>
</evidence>
<reference evidence="5 6" key="1">
    <citation type="journal article" date="2017" name="Nat. Commun.">
        <title>Genome assembly with in vitro proximity ligation data and whole-genome triplication in lettuce.</title>
        <authorList>
            <person name="Reyes-Chin-Wo S."/>
            <person name="Wang Z."/>
            <person name="Yang X."/>
            <person name="Kozik A."/>
            <person name="Arikit S."/>
            <person name="Song C."/>
            <person name="Xia L."/>
            <person name="Froenicke L."/>
            <person name="Lavelle D.O."/>
            <person name="Truco M.J."/>
            <person name="Xia R."/>
            <person name="Zhu S."/>
            <person name="Xu C."/>
            <person name="Xu H."/>
            <person name="Xu X."/>
            <person name="Cox K."/>
            <person name="Korf I."/>
            <person name="Meyers B.C."/>
            <person name="Michelmore R.W."/>
        </authorList>
    </citation>
    <scope>NUCLEOTIDE SEQUENCE [LARGE SCALE GENOMIC DNA]</scope>
    <source>
        <strain evidence="6">cv. Salinas</strain>
        <tissue evidence="5">Seedlings</tissue>
    </source>
</reference>
<dbReference type="EMBL" id="NBSK02000004">
    <property type="protein sequence ID" value="KAJ0213337.1"/>
    <property type="molecule type" value="Genomic_DNA"/>
</dbReference>
<dbReference type="InterPro" id="IPR035595">
    <property type="entry name" value="UDP_glycos_trans_CS"/>
</dbReference>
<dbReference type="Gene3D" id="3.40.50.2000">
    <property type="entry name" value="Glycogen Phosphorylase B"/>
    <property type="match status" value="2"/>
</dbReference>
<dbReference type="GO" id="GO:0080043">
    <property type="term" value="F:quercetin 3-O-glucosyltransferase activity"/>
    <property type="evidence" value="ECO:0000318"/>
    <property type="project" value="GO_Central"/>
</dbReference>
<dbReference type="PANTHER" id="PTHR11926:SF1532">
    <property type="entry name" value="GLYCOSYLTRANSFERASE"/>
    <property type="match status" value="1"/>
</dbReference>
<evidence type="ECO:0000256" key="4">
    <source>
        <dbReference type="RuleBase" id="RU362057"/>
    </source>
</evidence>
<protein>
    <recommendedName>
        <fullName evidence="4">Glycosyltransferase</fullName>
        <ecNumber evidence="4">2.4.1.-</ecNumber>
    </recommendedName>
</protein>
<name>A0A9R1VTA7_LACSA</name>
<keyword evidence="6" id="KW-1185">Reference proteome</keyword>
<keyword evidence="3" id="KW-0328">Glycosyltransferase</keyword>